<reference evidence="2 3" key="1">
    <citation type="journal article" date="2018" name="Nat. Ecol. Evol.">
        <title>Pezizomycetes genomes reveal the molecular basis of ectomycorrhizal truffle lifestyle.</title>
        <authorList>
            <person name="Murat C."/>
            <person name="Payen T."/>
            <person name="Noel B."/>
            <person name="Kuo A."/>
            <person name="Morin E."/>
            <person name="Chen J."/>
            <person name="Kohler A."/>
            <person name="Krizsan K."/>
            <person name="Balestrini R."/>
            <person name="Da Silva C."/>
            <person name="Montanini B."/>
            <person name="Hainaut M."/>
            <person name="Levati E."/>
            <person name="Barry K.W."/>
            <person name="Belfiori B."/>
            <person name="Cichocki N."/>
            <person name="Clum A."/>
            <person name="Dockter R.B."/>
            <person name="Fauchery L."/>
            <person name="Guy J."/>
            <person name="Iotti M."/>
            <person name="Le Tacon F."/>
            <person name="Lindquist E.A."/>
            <person name="Lipzen A."/>
            <person name="Malagnac F."/>
            <person name="Mello A."/>
            <person name="Molinier V."/>
            <person name="Miyauchi S."/>
            <person name="Poulain J."/>
            <person name="Riccioni C."/>
            <person name="Rubini A."/>
            <person name="Sitrit Y."/>
            <person name="Splivallo R."/>
            <person name="Traeger S."/>
            <person name="Wang M."/>
            <person name="Zifcakova L."/>
            <person name="Wipf D."/>
            <person name="Zambonelli A."/>
            <person name="Paolocci F."/>
            <person name="Nowrousian M."/>
            <person name="Ottonello S."/>
            <person name="Baldrian P."/>
            <person name="Spatafora J.W."/>
            <person name="Henrissat B."/>
            <person name="Nagy L.G."/>
            <person name="Aury J.M."/>
            <person name="Wincker P."/>
            <person name="Grigoriev I.V."/>
            <person name="Bonfante P."/>
            <person name="Martin F.M."/>
        </authorList>
    </citation>
    <scope>NUCLEOTIDE SEQUENCE [LARGE SCALE GENOMIC DNA]</scope>
    <source>
        <strain evidence="2 3">RN42</strain>
    </source>
</reference>
<evidence type="ECO:0000256" key="1">
    <source>
        <dbReference type="SAM" id="MobiDB-lite"/>
    </source>
</evidence>
<dbReference type="AlphaFoldDB" id="A0A3N4I7V7"/>
<feature type="region of interest" description="Disordered" evidence="1">
    <location>
        <begin position="90"/>
        <end position="137"/>
    </location>
</feature>
<dbReference type="EMBL" id="ML119678">
    <property type="protein sequence ID" value="RPA81567.1"/>
    <property type="molecule type" value="Genomic_DNA"/>
</dbReference>
<keyword evidence="3" id="KW-1185">Reference proteome</keyword>
<sequence length="432" mass="49054">MSQATTASRELVRTSRHQNLPKRRYFVGERALPDRYLHISDANMKRMFLPNPDPSIPQHGYALVKYLRWMENKAILSAAADDEARKALEEAEKDFEEDMERSQSQSPHGRERSNSSSRSPTLSPERPSQKRKAQEEDEDFDMLCHSEDINILQAFVKNRLAFRMYWKDNIMLDTLMKDCLGIDWGHPQYDKIRNNEARNRDTWQGRILNHAHGFAARFAISDKGKALIKEKYVGKKMTRWVKTPDGEKEVILELVPSSEFPVHYSTLATAKAVFATCMRSIDQSCLVKPNGTPSFFGDVLIKKAVSLIQVELTYIIECWIDDETGEYSKDEGSDHCRNIGTHIKYLATIDRLTCYRRSLPTDTGESITVGVPFPMPDLCFFEVRGRSKKTKVLSAGNNAIYLGAVPEDEDAEGGGDSPDPNDIVRNVPKGQA</sequence>
<feature type="region of interest" description="Disordered" evidence="1">
    <location>
        <begin position="406"/>
        <end position="432"/>
    </location>
</feature>
<gene>
    <name evidence="2" type="ORF">BJ508DRAFT_326257</name>
</gene>
<accession>A0A3N4I7V7</accession>
<proteinExistence type="predicted"/>
<feature type="compositionally biased region" description="Low complexity" evidence="1">
    <location>
        <begin position="114"/>
        <end position="126"/>
    </location>
</feature>
<evidence type="ECO:0000313" key="3">
    <source>
        <dbReference type="Proteomes" id="UP000275078"/>
    </source>
</evidence>
<dbReference type="Proteomes" id="UP000275078">
    <property type="component" value="Unassembled WGS sequence"/>
</dbReference>
<organism evidence="2 3">
    <name type="scientific">Ascobolus immersus RN42</name>
    <dbReference type="NCBI Taxonomy" id="1160509"/>
    <lineage>
        <taxon>Eukaryota</taxon>
        <taxon>Fungi</taxon>
        <taxon>Dikarya</taxon>
        <taxon>Ascomycota</taxon>
        <taxon>Pezizomycotina</taxon>
        <taxon>Pezizomycetes</taxon>
        <taxon>Pezizales</taxon>
        <taxon>Ascobolaceae</taxon>
        <taxon>Ascobolus</taxon>
    </lineage>
</organism>
<evidence type="ECO:0000313" key="2">
    <source>
        <dbReference type="EMBL" id="RPA81567.1"/>
    </source>
</evidence>
<protein>
    <submittedName>
        <fullName evidence="2">Uncharacterized protein</fullName>
    </submittedName>
</protein>
<name>A0A3N4I7V7_ASCIM</name>